<evidence type="ECO:0000313" key="2">
    <source>
        <dbReference type="EMBL" id="CAB5228122.1"/>
    </source>
</evidence>
<evidence type="ECO:0000313" key="1">
    <source>
        <dbReference type="EMBL" id="CAB4212634.1"/>
    </source>
</evidence>
<gene>
    <name evidence="1" type="ORF">UFOVP1437_49</name>
    <name evidence="2" type="ORF">UFOVP1531_16</name>
</gene>
<protein>
    <submittedName>
        <fullName evidence="1">Uncharacterized protein</fullName>
    </submittedName>
</protein>
<proteinExistence type="predicted"/>
<accession>A0A6J5SFF8</accession>
<name>A0A6J5SFF8_9CAUD</name>
<reference evidence="1" key="1">
    <citation type="submission" date="2020-05" db="EMBL/GenBank/DDBJ databases">
        <authorList>
            <person name="Chiriac C."/>
            <person name="Salcher M."/>
            <person name="Ghai R."/>
            <person name="Kavagutti S V."/>
        </authorList>
    </citation>
    <scope>NUCLEOTIDE SEQUENCE</scope>
</reference>
<dbReference type="EMBL" id="LR797382">
    <property type="protein sequence ID" value="CAB4212634.1"/>
    <property type="molecule type" value="Genomic_DNA"/>
</dbReference>
<sequence length="74" mass="8782">MNTLITKDRLERSRMLGEFDCALKAYTDKELLESFDRLVILLMNVTIEITRDMIANALDLVAHEIYIRKRNRMH</sequence>
<organism evidence="1">
    <name type="scientific">uncultured Caudovirales phage</name>
    <dbReference type="NCBI Taxonomy" id="2100421"/>
    <lineage>
        <taxon>Viruses</taxon>
        <taxon>Duplodnaviria</taxon>
        <taxon>Heunggongvirae</taxon>
        <taxon>Uroviricota</taxon>
        <taxon>Caudoviricetes</taxon>
        <taxon>Peduoviridae</taxon>
        <taxon>Maltschvirus</taxon>
        <taxon>Maltschvirus maltsch</taxon>
    </lineage>
</organism>
<dbReference type="EMBL" id="LR798383">
    <property type="protein sequence ID" value="CAB5228122.1"/>
    <property type="molecule type" value="Genomic_DNA"/>
</dbReference>